<feature type="region of interest" description="Disordered" evidence="1">
    <location>
        <begin position="1"/>
        <end position="26"/>
    </location>
</feature>
<accession>A0A8J7WMS7</accession>
<proteinExistence type="predicted"/>
<organism evidence="2 3">
    <name type="scientific">Actinocrinis puniceicyclus</name>
    <dbReference type="NCBI Taxonomy" id="977794"/>
    <lineage>
        <taxon>Bacteria</taxon>
        <taxon>Bacillati</taxon>
        <taxon>Actinomycetota</taxon>
        <taxon>Actinomycetes</taxon>
        <taxon>Catenulisporales</taxon>
        <taxon>Actinospicaceae</taxon>
        <taxon>Actinocrinis</taxon>
    </lineage>
</organism>
<reference evidence="2" key="1">
    <citation type="submission" date="2021-04" db="EMBL/GenBank/DDBJ databases">
        <title>Genome based classification of Actinospica acidithermotolerans sp. nov., an actinobacterium isolated from an Indonesian hot spring.</title>
        <authorList>
            <person name="Kusuma A.B."/>
            <person name="Putra K.E."/>
            <person name="Nafisah S."/>
            <person name="Loh J."/>
            <person name="Nouioui I."/>
            <person name="Goodfellow M."/>
        </authorList>
    </citation>
    <scope>NUCLEOTIDE SEQUENCE</scope>
    <source>
        <strain evidence="2">DSM 45618</strain>
    </source>
</reference>
<protein>
    <submittedName>
        <fullName evidence="2">Uncharacterized protein</fullName>
    </submittedName>
</protein>
<name>A0A8J7WMS7_9ACTN</name>
<dbReference type="EMBL" id="JAGSXH010000013">
    <property type="protein sequence ID" value="MBS2962597.1"/>
    <property type="molecule type" value="Genomic_DNA"/>
</dbReference>
<evidence type="ECO:0000256" key="1">
    <source>
        <dbReference type="SAM" id="MobiDB-lite"/>
    </source>
</evidence>
<dbReference type="RefSeq" id="WP_211465428.1">
    <property type="nucleotide sequence ID" value="NZ_JAGSXH010000013.1"/>
</dbReference>
<dbReference type="AlphaFoldDB" id="A0A8J7WMS7"/>
<dbReference type="Proteomes" id="UP000677913">
    <property type="component" value="Unassembled WGS sequence"/>
</dbReference>
<evidence type="ECO:0000313" key="2">
    <source>
        <dbReference type="EMBL" id="MBS2962597.1"/>
    </source>
</evidence>
<gene>
    <name evidence="2" type="ORF">KGA66_06030</name>
</gene>
<evidence type="ECO:0000313" key="3">
    <source>
        <dbReference type="Proteomes" id="UP000677913"/>
    </source>
</evidence>
<keyword evidence="3" id="KW-1185">Reference proteome</keyword>
<comment type="caution">
    <text evidence="2">The sequence shown here is derived from an EMBL/GenBank/DDBJ whole genome shotgun (WGS) entry which is preliminary data.</text>
</comment>
<sequence>MTDALVSSTPPPGKDEPPNTWPGNDSVFSIGPDEYAVWETERGTGKRIGLHTWHWDQANGHWCGGWLGFTNVEGHPPRSKHELVREDPLTVAPSLLCSRCQHHGWIRDGQWVPA</sequence>